<dbReference type="InterPro" id="IPR013976">
    <property type="entry name" value="HDOD"/>
</dbReference>
<dbReference type="EMBL" id="BNCK01000018">
    <property type="protein sequence ID" value="GHG08429.1"/>
    <property type="molecule type" value="Genomic_DNA"/>
</dbReference>
<dbReference type="SUPFAM" id="SSF109604">
    <property type="entry name" value="HD-domain/PDEase-like"/>
    <property type="match status" value="1"/>
</dbReference>
<evidence type="ECO:0000313" key="3">
    <source>
        <dbReference type="Proteomes" id="UP000623842"/>
    </source>
</evidence>
<accession>A0A919BTC7</accession>
<dbReference type="Gene3D" id="1.10.3210.10">
    <property type="entry name" value="Hypothetical protein af1432"/>
    <property type="match status" value="1"/>
</dbReference>
<dbReference type="AlphaFoldDB" id="A0A919BTC7"/>
<protein>
    <recommendedName>
        <fullName evidence="1">HDOD domain-containing protein</fullName>
    </recommendedName>
</protein>
<dbReference type="PANTHER" id="PTHR33525:SF6">
    <property type="entry name" value="HDOD DOMAIN-CONTAINING PROTEIN"/>
    <property type="match status" value="1"/>
</dbReference>
<proteinExistence type="predicted"/>
<dbReference type="Proteomes" id="UP000623842">
    <property type="component" value="Unassembled WGS sequence"/>
</dbReference>
<dbReference type="Pfam" id="PF08668">
    <property type="entry name" value="HDOD"/>
    <property type="match status" value="1"/>
</dbReference>
<reference evidence="2" key="2">
    <citation type="submission" date="2020-09" db="EMBL/GenBank/DDBJ databases">
        <authorList>
            <person name="Sun Q."/>
            <person name="Kim S."/>
        </authorList>
    </citation>
    <scope>NUCLEOTIDE SEQUENCE</scope>
    <source>
        <strain evidence="2">KCTC 42731</strain>
    </source>
</reference>
<dbReference type="PANTHER" id="PTHR33525">
    <property type="match status" value="1"/>
</dbReference>
<dbReference type="PROSITE" id="PS51833">
    <property type="entry name" value="HDOD"/>
    <property type="match status" value="1"/>
</dbReference>
<gene>
    <name evidence="2" type="ORF">GCM10017161_42760</name>
</gene>
<comment type="caution">
    <text evidence="2">The sequence shown here is derived from an EMBL/GenBank/DDBJ whole genome shotgun (WGS) entry which is preliminary data.</text>
</comment>
<evidence type="ECO:0000259" key="1">
    <source>
        <dbReference type="PROSITE" id="PS51833"/>
    </source>
</evidence>
<dbReference type="InterPro" id="IPR052340">
    <property type="entry name" value="RNase_Y/CdgJ"/>
</dbReference>
<evidence type="ECO:0000313" key="2">
    <source>
        <dbReference type="EMBL" id="GHG08429.1"/>
    </source>
</evidence>
<reference evidence="2" key="1">
    <citation type="journal article" date="2014" name="Int. J. Syst. Evol. Microbiol.">
        <title>Complete genome sequence of Corynebacterium casei LMG S-19264T (=DSM 44701T), isolated from a smear-ripened cheese.</title>
        <authorList>
            <consortium name="US DOE Joint Genome Institute (JGI-PGF)"/>
            <person name="Walter F."/>
            <person name="Albersmeier A."/>
            <person name="Kalinowski J."/>
            <person name="Ruckert C."/>
        </authorList>
    </citation>
    <scope>NUCLEOTIDE SEQUENCE</scope>
    <source>
        <strain evidence="2">KCTC 42731</strain>
    </source>
</reference>
<feature type="domain" description="HDOD" evidence="1">
    <location>
        <begin position="96"/>
        <end position="290"/>
    </location>
</feature>
<keyword evidence="3" id="KW-1185">Reference proteome</keyword>
<name>A0A919BTC7_9GAMM</name>
<sequence length="357" mass="41079">MFKRLIESIFKKKHQATYDYFERTKASDNKPEELSAPKVLVDKSINHEPFFVRAEYHYYDYCFGIDDEANNDELARRVMEDISLLMKTPEKIIESLPQLPMSVTQILSSLDNDDFQLDSLLDIIHREPVIAARVIKVANTSYYNKSGKDVLDLKQAFMLLGKQGVLQGVLLGFFQNMVPQPNAYFQRYGRLIWEHAEHTASLARSFFPSKQQKSDASHAYLLGLLCNLGEMVIYQLLIESFAFIAPDATPSNIAFKKLMSTKSKPLTYHMAKYWKFPKPIIDGLAIQAKLDQMPLSENIVKSWPIASAVYEANFISRYQQRIDAKHIRSEQANIELMRLVKSEQAQHLLSEQLTDKV</sequence>
<organism evidence="2 3">
    <name type="scientific">Thalassotalea marina</name>
    <dbReference type="NCBI Taxonomy" id="1673741"/>
    <lineage>
        <taxon>Bacteria</taxon>
        <taxon>Pseudomonadati</taxon>
        <taxon>Pseudomonadota</taxon>
        <taxon>Gammaproteobacteria</taxon>
        <taxon>Alteromonadales</taxon>
        <taxon>Colwelliaceae</taxon>
        <taxon>Thalassotalea</taxon>
    </lineage>
</organism>
<dbReference type="RefSeq" id="WP_189775001.1">
    <property type="nucleotide sequence ID" value="NZ_BNCK01000018.1"/>
</dbReference>